<name>A0A6M3K1G8_9ZZZZ</name>
<feature type="region of interest" description="Disordered" evidence="1">
    <location>
        <begin position="1"/>
        <end position="25"/>
    </location>
</feature>
<evidence type="ECO:0000313" key="2">
    <source>
        <dbReference type="EMBL" id="QJA76246.1"/>
    </source>
</evidence>
<organism evidence="2">
    <name type="scientific">viral metagenome</name>
    <dbReference type="NCBI Taxonomy" id="1070528"/>
    <lineage>
        <taxon>unclassified sequences</taxon>
        <taxon>metagenomes</taxon>
        <taxon>organismal metagenomes</taxon>
    </lineage>
</organism>
<evidence type="ECO:0000256" key="1">
    <source>
        <dbReference type="SAM" id="MobiDB-lite"/>
    </source>
</evidence>
<sequence>MPKMIDLGYMESTGPCEPIKERKTRKEYPSCYVRKTQLPLSATDVGKTLTVQASIHVTGIEERQDERSGKFTEYRFEIRSMAIDSKRNDLKKAIQKAARR</sequence>
<dbReference type="EMBL" id="MT142213">
    <property type="protein sequence ID" value="QJA76246.1"/>
    <property type="molecule type" value="Genomic_DNA"/>
</dbReference>
<dbReference type="AlphaFoldDB" id="A0A6M3K1G8"/>
<protein>
    <submittedName>
        <fullName evidence="2">Uncharacterized protein</fullName>
    </submittedName>
</protein>
<gene>
    <name evidence="2" type="ORF">MM415A01551_0014</name>
</gene>
<reference evidence="2" key="1">
    <citation type="submission" date="2020-03" db="EMBL/GenBank/DDBJ databases">
        <title>The deep terrestrial virosphere.</title>
        <authorList>
            <person name="Holmfeldt K."/>
            <person name="Nilsson E."/>
            <person name="Simone D."/>
            <person name="Lopez-Fernandez M."/>
            <person name="Wu X."/>
            <person name="de Brujin I."/>
            <person name="Lundin D."/>
            <person name="Andersson A."/>
            <person name="Bertilsson S."/>
            <person name="Dopson M."/>
        </authorList>
    </citation>
    <scope>NUCLEOTIDE SEQUENCE</scope>
    <source>
        <strain evidence="2">MM415A01551</strain>
    </source>
</reference>
<accession>A0A6M3K1G8</accession>
<proteinExistence type="predicted"/>